<gene>
    <name evidence="1" type="ORF">SAMN06265360_1494</name>
</gene>
<name>A0A239APG8_9PSEU</name>
<evidence type="ECO:0000313" key="2">
    <source>
        <dbReference type="Proteomes" id="UP000198348"/>
    </source>
</evidence>
<proteinExistence type="predicted"/>
<dbReference type="AlphaFoldDB" id="A0A239APG8"/>
<reference evidence="1 2" key="1">
    <citation type="submission" date="2017-06" db="EMBL/GenBank/DDBJ databases">
        <authorList>
            <person name="Kim H.J."/>
            <person name="Triplett B.A."/>
        </authorList>
    </citation>
    <scope>NUCLEOTIDE SEQUENCE [LARGE SCALE GENOMIC DNA]</scope>
    <source>
        <strain evidence="1 2">DSM 45207</strain>
    </source>
</reference>
<dbReference type="EMBL" id="FZNW01000049">
    <property type="protein sequence ID" value="SNR96944.1"/>
    <property type="molecule type" value="Genomic_DNA"/>
</dbReference>
<evidence type="ECO:0000313" key="1">
    <source>
        <dbReference type="EMBL" id="SNR96944.1"/>
    </source>
</evidence>
<sequence length="64" mass="7145">MSFLAAAELTGDVPFPCLAVITERRRRHKLYRTLRIPPHFRGVPESVLDTEPVEESVKLTGIGA</sequence>
<protein>
    <submittedName>
        <fullName evidence="1">Uncharacterized protein</fullName>
    </submittedName>
</protein>
<accession>A0A239APG8</accession>
<keyword evidence="2" id="KW-1185">Reference proteome</keyword>
<dbReference type="Proteomes" id="UP000198348">
    <property type="component" value="Unassembled WGS sequence"/>
</dbReference>
<organism evidence="1 2">
    <name type="scientific">Haloechinothrix alba</name>
    <dbReference type="NCBI Taxonomy" id="664784"/>
    <lineage>
        <taxon>Bacteria</taxon>
        <taxon>Bacillati</taxon>
        <taxon>Actinomycetota</taxon>
        <taxon>Actinomycetes</taxon>
        <taxon>Pseudonocardiales</taxon>
        <taxon>Pseudonocardiaceae</taxon>
        <taxon>Haloechinothrix</taxon>
    </lineage>
</organism>